<feature type="compositionally biased region" description="Low complexity" evidence="1">
    <location>
        <begin position="16"/>
        <end position="25"/>
    </location>
</feature>
<feature type="region of interest" description="Disordered" evidence="1">
    <location>
        <begin position="1"/>
        <end position="54"/>
    </location>
</feature>
<gene>
    <name evidence="2" type="ORF">HaLaN_01434</name>
</gene>
<dbReference type="EMBL" id="BLLF01000054">
    <property type="protein sequence ID" value="GFH06750.1"/>
    <property type="molecule type" value="Genomic_DNA"/>
</dbReference>
<reference evidence="2 3" key="1">
    <citation type="submission" date="2020-02" db="EMBL/GenBank/DDBJ databases">
        <title>Draft genome sequence of Haematococcus lacustris strain NIES-144.</title>
        <authorList>
            <person name="Morimoto D."/>
            <person name="Nakagawa S."/>
            <person name="Yoshida T."/>
            <person name="Sawayama S."/>
        </authorList>
    </citation>
    <scope>NUCLEOTIDE SEQUENCE [LARGE SCALE GENOMIC DNA]</scope>
    <source>
        <strain evidence="2 3">NIES-144</strain>
    </source>
</reference>
<evidence type="ECO:0000256" key="1">
    <source>
        <dbReference type="SAM" id="MobiDB-lite"/>
    </source>
</evidence>
<sequence length="117" mass="11892">MAAPAAAGGGVRRCRSSQLLSSSHQTGRLPSTGRGRGGAWGNGEERPCGTGSSTVMPWLCCGRAVVIGGAAGMRGRGAEWPNSCCKREMADFACAADGAVAGKSVELHQKLLCWAVG</sequence>
<organism evidence="2 3">
    <name type="scientific">Haematococcus lacustris</name>
    <name type="common">Green alga</name>
    <name type="synonym">Haematococcus pluvialis</name>
    <dbReference type="NCBI Taxonomy" id="44745"/>
    <lineage>
        <taxon>Eukaryota</taxon>
        <taxon>Viridiplantae</taxon>
        <taxon>Chlorophyta</taxon>
        <taxon>core chlorophytes</taxon>
        <taxon>Chlorophyceae</taxon>
        <taxon>CS clade</taxon>
        <taxon>Chlamydomonadales</taxon>
        <taxon>Haematococcaceae</taxon>
        <taxon>Haematococcus</taxon>
    </lineage>
</organism>
<proteinExistence type="predicted"/>
<dbReference type="AlphaFoldDB" id="A0A699Y995"/>
<accession>A0A699Y995</accession>
<comment type="caution">
    <text evidence="2">The sequence shown here is derived from an EMBL/GenBank/DDBJ whole genome shotgun (WGS) entry which is preliminary data.</text>
</comment>
<name>A0A699Y995_HAELA</name>
<evidence type="ECO:0000313" key="2">
    <source>
        <dbReference type="EMBL" id="GFH06750.1"/>
    </source>
</evidence>
<protein>
    <submittedName>
        <fullName evidence="2">Uncharacterized protein</fullName>
    </submittedName>
</protein>
<dbReference type="Proteomes" id="UP000485058">
    <property type="component" value="Unassembled WGS sequence"/>
</dbReference>
<evidence type="ECO:0000313" key="3">
    <source>
        <dbReference type="Proteomes" id="UP000485058"/>
    </source>
</evidence>
<keyword evidence="3" id="KW-1185">Reference proteome</keyword>